<keyword evidence="2" id="KW-1185">Reference proteome</keyword>
<evidence type="ECO:0000313" key="2">
    <source>
        <dbReference type="Proteomes" id="UP000617634"/>
    </source>
</evidence>
<accession>A0A931MKD3</accession>
<reference evidence="1" key="1">
    <citation type="submission" date="2020-11" db="EMBL/GenBank/DDBJ databases">
        <title>Novosphingobium aureum sp. nov., a marine bacterium isolated from sediment of a salt flat.</title>
        <authorList>
            <person name="Yoo Y."/>
            <person name="Kim J.-J."/>
        </authorList>
    </citation>
    <scope>NUCLEOTIDE SEQUENCE</scope>
    <source>
        <strain evidence="1">YJ-S2-02</strain>
    </source>
</reference>
<name>A0A931MKD3_9SPHN</name>
<protein>
    <submittedName>
        <fullName evidence="1">Uncharacterized protein</fullName>
    </submittedName>
</protein>
<sequence length="97" mass="10432">MICACCGGHVTWRGPLSNLTHTECASCGAVNAQLVDQAGDATEMVDELPEGLRRDESGAIEFQCRSCGQWAEWPGEPEDFEFDAPENLCGGSPRCLP</sequence>
<dbReference type="Proteomes" id="UP000617634">
    <property type="component" value="Unassembled WGS sequence"/>
</dbReference>
<dbReference type="RefSeq" id="WP_197162381.1">
    <property type="nucleotide sequence ID" value="NZ_JADZGI010000001.1"/>
</dbReference>
<comment type="caution">
    <text evidence="1">The sequence shown here is derived from an EMBL/GenBank/DDBJ whole genome shotgun (WGS) entry which is preliminary data.</text>
</comment>
<dbReference type="EMBL" id="JADZGI010000001">
    <property type="protein sequence ID" value="MBH0112688.1"/>
    <property type="molecule type" value="Genomic_DNA"/>
</dbReference>
<proteinExistence type="predicted"/>
<dbReference type="AlphaFoldDB" id="A0A931MKD3"/>
<gene>
    <name evidence="1" type="ORF">I5E68_06955</name>
</gene>
<evidence type="ECO:0000313" key="1">
    <source>
        <dbReference type="EMBL" id="MBH0112688.1"/>
    </source>
</evidence>
<organism evidence="1 2">
    <name type="scientific">Novosphingobium aureum</name>
    <dbReference type="NCBI Taxonomy" id="2792964"/>
    <lineage>
        <taxon>Bacteria</taxon>
        <taxon>Pseudomonadati</taxon>
        <taxon>Pseudomonadota</taxon>
        <taxon>Alphaproteobacteria</taxon>
        <taxon>Sphingomonadales</taxon>
        <taxon>Sphingomonadaceae</taxon>
        <taxon>Novosphingobium</taxon>
    </lineage>
</organism>